<dbReference type="PANTHER" id="PTHR32046:SF14">
    <property type="match status" value="1"/>
</dbReference>
<dbReference type="PANTHER" id="PTHR32046">
    <property type="entry name" value="G DOMAIN-CONTAINING PROTEIN"/>
    <property type="match status" value="1"/>
</dbReference>
<evidence type="ECO:0000313" key="4">
    <source>
        <dbReference type="EMBL" id="CAD8099402.1"/>
    </source>
</evidence>
<name>A0A8S1P8D0_9CILI</name>
<keyword evidence="1" id="KW-0547">Nucleotide-binding</keyword>
<dbReference type="AlphaFoldDB" id="A0A8S1P8D0"/>
<dbReference type="OrthoDB" id="313398at2759"/>
<feature type="region of interest" description="Disordered" evidence="2">
    <location>
        <begin position="90"/>
        <end position="117"/>
    </location>
</feature>
<proteinExistence type="predicted"/>
<feature type="domain" description="AIG1-type G" evidence="3">
    <location>
        <begin position="160"/>
        <end position="320"/>
    </location>
</feature>
<accession>A0A8S1P8D0</accession>
<organism evidence="4 5">
    <name type="scientific">Paramecium sonneborni</name>
    <dbReference type="NCBI Taxonomy" id="65129"/>
    <lineage>
        <taxon>Eukaryota</taxon>
        <taxon>Sar</taxon>
        <taxon>Alveolata</taxon>
        <taxon>Ciliophora</taxon>
        <taxon>Intramacronucleata</taxon>
        <taxon>Oligohymenophorea</taxon>
        <taxon>Peniculida</taxon>
        <taxon>Parameciidae</taxon>
        <taxon>Paramecium</taxon>
    </lineage>
</organism>
<gene>
    <name evidence="4" type="ORF">PSON_ATCC_30995.1.T0710301</name>
</gene>
<dbReference type="GO" id="GO:0005525">
    <property type="term" value="F:GTP binding"/>
    <property type="evidence" value="ECO:0007669"/>
    <property type="project" value="InterPro"/>
</dbReference>
<evidence type="ECO:0000313" key="5">
    <source>
        <dbReference type="Proteomes" id="UP000692954"/>
    </source>
</evidence>
<evidence type="ECO:0000259" key="3">
    <source>
        <dbReference type="Pfam" id="PF04548"/>
    </source>
</evidence>
<feature type="domain" description="AIG1-type G" evidence="3">
    <location>
        <begin position="554"/>
        <end position="714"/>
    </location>
</feature>
<evidence type="ECO:0000256" key="2">
    <source>
        <dbReference type="SAM" id="MobiDB-lite"/>
    </source>
</evidence>
<comment type="caution">
    <text evidence="4">The sequence shown here is derived from an EMBL/GenBank/DDBJ whole genome shotgun (WGS) entry which is preliminary data.</text>
</comment>
<dbReference type="Pfam" id="PF04548">
    <property type="entry name" value="AIG1"/>
    <property type="match status" value="2"/>
</dbReference>
<reference evidence="4" key="1">
    <citation type="submission" date="2021-01" db="EMBL/GenBank/DDBJ databases">
        <authorList>
            <consortium name="Genoscope - CEA"/>
            <person name="William W."/>
        </authorList>
    </citation>
    <scope>NUCLEOTIDE SEQUENCE</scope>
</reference>
<protein>
    <recommendedName>
        <fullName evidence="3">AIG1-type G domain-containing protein</fullName>
    </recommendedName>
</protein>
<dbReference type="InterPro" id="IPR006703">
    <property type="entry name" value="G_AIG1"/>
</dbReference>
<keyword evidence="5" id="KW-1185">Reference proteome</keyword>
<sequence>MQNQQQPNINIQGQFQFKNNTEVPPKFNTNMQSQQLSNNNNVNQLQFNNNMKFQQQPNSNNILSKQIVSTPQQFSNIFQTKIQQSYPLSNESTTSTQLSIPNSIQISGTEEEEKKKKNQAELESIVSRCKIVENKNTSLKICIYPTYKESQFKDISEFKTLIMIGETGVGKSTTINFFCNYYLGVQYDYPFRFLIVNETGEEFSKSQAVSKTSKVNTYFIKSFDGKPGLRIIDTPGFADTRGQEYDEIISEQITDSLKKIDSITMICFVMRANQNRLTAPQKYVMNRLLKLFGNDVVENFIFLFTFADQDDEPQALQALLFQGDKQHSPSPVAEFIAQVRCPYWLQFNNSAFLSGRKDSLLWDIACAQYKIFYEQKILLTQFVSLKLTKEVIFERKQLQNLIKNLRPELQKQLNLIGDIQNQVDNIKKLSQEELQSQNYKFSQKGYEIVKPNSNNILSKQIVSTPQQFSNIFQTKIQQSYPLSNESTTSTQLSIPNSIQISGTEEEEKKKKNQAELESIVSRCKIVENKNTSLKICIYPTYKESQFKDISEFKTLIMIGETGVGKSTTINFFCNYYLGVQYDYPFRFLIVNETGEEFSKSQAVSKTSKVNTYFIKSFDGKPGLRIIDTPGFADTRGQEYDEIISEQITDSLKKIDSITMICFVMRANQNRLTAPQKYVMNRLLKLFGNDVVENFIFLFTFADQDDEPQALQALLFQGDKQHSPSPVAEFIAQVRCPYWLQFNNSAFLSGRKDSLLWDIACAQYKIFYEQKILLTQFVSLKLTKENLIKNLRPELQKQLNLIGDIQNQVDNIKKLSQEELQSQNYKFSQKGYEIVKVNLNQNEYVTNCIKCNHTCHYPCCYRNSEDKKKCCAMSNGQCTVCKGKCNWQDHENMTFRFEVKEKITEVVMEDLKKRHQKSSSLKLDKEDILKGLKLDLQKNQIICQDQIKALLKSVNKLNEIALQPAISDCESEYIDCLINEEQQNCQAGYKERIKNLQNIKAEWDLLKKQVAK</sequence>
<feature type="compositionally biased region" description="Polar residues" evidence="2">
    <location>
        <begin position="90"/>
        <end position="108"/>
    </location>
</feature>
<evidence type="ECO:0000256" key="1">
    <source>
        <dbReference type="ARBA" id="ARBA00022741"/>
    </source>
</evidence>
<dbReference type="Proteomes" id="UP000692954">
    <property type="component" value="Unassembled WGS sequence"/>
</dbReference>
<dbReference type="EMBL" id="CAJJDN010000071">
    <property type="protein sequence ID" value="CAD8099402.1"/>
    <property type="molecule type" value="Genomic_DNA"/>
</dbReference>